<feature type="transmembrane region" description="Helical" evidence="6">
    <location>
        <begin position="16"/>
        <end position="37"/>
    </location>
</feature>
<organism evidence="7">
    <name type="scientific">Flexilinea flocculi</name>
    <dbReference type="NCBI Taxonomy" id="1678840"/>
    <lineage>
        <taxon>Bacteria</taxon>
        <taxon>Bacillati</taxon>
        <taxon>Chloroflexota</taxon>
        <taxon>Anaerolineae</taxon>
        <taxon>Anaerolineales</taxon>
        <taxon>Anaerolineaceae</taxon>
        <taxon>Flexilinea</taxon>
    </lineage>
</organism>
<keyword evidence="4 6" id="KW-1133">Transmembrane helix</keyword>
<evidence type="ECO:0000256" key="4">
    <source>
        <dbReference type="ARBA" id="ARBA00022989"/>
    </source>
</evidence>
<keyword evidence="8" id="KW-1185">Reference proteome</keyword>
<evidence type="ECO:0000256" key="1">
    <source>
        <dbReference type="ARBA" id="ARBA00004651"/>
    </source>
</evidence>
<dbReference type="AlphaFoldDB" id="A0A0S7BLG7"/>
<feature type="transmembrane region" description="Helical" evidence="6">
    <location>
        <begin position="135"/>
        <end position="154"/>
    </location>
</feature>
<gene>
    <name evidence="7" type="ORF">ATC1_131162</name>
</gene>
<feature type="transmembrane region" description="Helical" evidence="6">
    <location>
        <begin position="49"/>
        <end position="68"/>
    </location>
</feature>
<sequence length="334" mass="35835">MENSKKYSLRFVLENYALYIIMALMIIIIGMMSPKFFSLRVLRDILMQSSTRIIVAMGCMFILVSGSADLSGGRTVGLAAVVAGSLAQKADYYIKFWPSLPEMPVIVPLIAAILIGLLVGLANGFSVAKLKVPSFLATLGWMMVAYGANCLYSNKPPNNSQPLGGFLKSFTDLGTASFLSVPYIIYIAIGVCIVVHLLLTKTCLGREIFAAGSNSEAARVSGINVFKIQMITFAIAGVCYGLAGCLEAARTGSATSTYGNGYEMDAIASCIVGGCSLTGGVGNVFGVFFGVLIFNVINYGLTFIGLSSYWQYVVKGLIIIFAVSIDMRKYRRND</sequence>
<dbReference type="RefSeq" id="WP_062281880.1">
    <property type="nucleotide sequence ID" value="NZ_DF968181.1"/>
</dbReference>
<keyword evidence="5 6" id="KW-0472">Membrane</keyword>
<comment type="subcellular location">
    <subcellularLocation>
        <location evidence="1">Cell membrane</location>
        <topology evidence="1">Multi-pass membrane protein</topology>
    </subcellularLocation>
</comment>
<keyword evidence="2" id="KW-1003">Cell membrane</keyword>
<dbReference type="PANTHER" id="PTHR32196:SF18">
    <property type="entry name" value="GALACTOSE_METHYL GALACTOSIDE IMPORT PERMEASE PROTEIN MGLC"/>
    <property type="match status" value="1"/>
</dbReference>
<evidence type="ECO:0000256" key="2">
    <source>
        <dbReference type="ARBA" id="ARBA00022475"/>
    </source>
</evidence>
<dbReference type="InterPro" id="IPR001851">
    <property type="entry name" value="ABC_transp_permease"/>
</dbReference>
<keyword evidence="3 6" id="KW-0812">Transmembrane</keyword>
<feature type="transmembrane region" description="Helical" evidence="6">
    <location>
        <begin position="266"/>
        <end position="297"/>
    </location>
</feature>
<evidence type="ECO:0000256" key="6">
    <source>
        <dbReference type="SAM" id="Phobius"/>
    </source>
</evidence>
<dbReference type="Pfam" id="PF02653">
    <property type="entry name" value="BPD_transp_2"/>
    <property type="match status" value="1"/>
</dbReference>
<dbReference type="Proteomes" id="UP000053370">
    <property type="component" value="Unassembled WGS sequence"/>
</dbReference>
<dbReference type="CDD" id="cd06579">
    <property type="entry name" value="TM_PBP1_transp_AraH_like"/>
    <property type="match status" value="1"/>
</dbReference>
<feature type="transmembrane region" description="Helical" evidence="6">
    <location>
        <begin position="174"/>
        <end position="199"/>
    </location>
</feature>
<evidence type="ECO:0000313" key="7">
    <source>
        <dbReference type="EMBL" id="GAP41178.1"/>
    </source>
</evidence>
<reference evidence="7" key="1">
    <citation type="journal article" date="2015" name="Genome Announc.">
        <title>Draft Genome Sequence of Anaerolineae Strain TC1, a Novel Isolate from a Methanogenic Wastewater Treatment System.</title>
        <authorList>
            <person name="Matsuura N."/>
            <person name="Tourlousse D.M."/>
            <person name="Sun L."/>
            <person name="Toyonaga M."/>
            <person name="Kuroda K."/>
            <person name="Ohashi A."/>
            <person name="Cruz R."/>
            <person name="Yamaguchi T."/>
            <person name="Sekiguchi Y."/>
        </authorList>
    </citation>
    <scope>NUCLEOTIDE SEQUENCE [LARGE SCALE GENOMIC DNA]</scope>
    <source>
        <strain evidence="7">TC1</strain>
    </source>
</reference>
<name>A0A0S7BLG7_9CHLR</name>
<proteinExistence type="predicted"/>
<dbReference type="GO" id="GO:0022857">
    <property type="term" value="F:transmembrane transporter activity"/>
    <property type="evidence" value="ECO:0007669"/>
    <property type="project" value="InterPro"/>
</dbReference>
<protein>
    <submittedName>
        <fullName evidence="7">ABC-type glucose/galactose transport system, permease component</fullName>
    </submittedName>
</protein>
<accession>A0A0S7BLG7</accession>
<dbReference type="PATRIC" id="fig|1678840.3.peg.2598"/>
<feature type="transmembrane region" description="Helical" evidence="6">
    <location>
        <begin position="309"/>
        <end position="327"/>
    </location>
</feature>
<dbReference type="STRING" id="1678840.ATC1_131162"/>
<evidence type="ECO:0000256" key="3">
    <source>
        <dbReference type="ARBA" id="ARBA00022692"/>
    </source>
</evidence>
<dbReference type="GO" id="GO:0005886">
    <property type="term" value="C:plasma membrane"/>
    <property type="evidence" value="ECO:0007669"/>
    <property type="project" value="UniProtKB-SubCell"/>
</dbReference>
<evidence type="ECO:0000256" key="5">
    <source>
        <dbReference type="ARBA" id="ARBA00023136"/>
    </source>
</evidence>
<dbReference type="PANTHER" id="PTHR32196">
    <property type="entry name" value="ABC TRANSPORTER PERMEASE PROTEIN YPHD-RELATED-RELATED"/>
    <property type="match status" value="1"/>
</dbReference>
<feature type="transmembrane region" description="Helical" evidence="6">
    <location>
        <begin position="105"/>
        <end position="128"/>
    </location>
</feature>
<dbReference type="OrthoDB" id="9813906at2"/>
<dbReference type="EMBL" id="DF968181">
    <property type="protein sequence ID" value="GAP41178.1"/>
    <property type="molecule type" value="Genomic_DNA"/>
</dbReference>
<evidence type="ECO:0000313" key="8">
    <source>
        <dbReference type="Proteomes" id="UP000053370"/>
    </source>
</evidence>